<dbReference type="EMBL" id="JBBXMP010000011">
    <property type="protein sequence ID" value="KAL0069546.1"/>
    <property type="molecule type" value="Genomic_DNA"/>
</dbReference>
<organism evidence="2 3">
    <name type="scientific">Marasmius tenuissimus</name>
    <dbReference type="NCBI Taxonomy" id="585030"/>
    <lineage>
        <taxon>Eukaryota</taxon>
        <taxon>Fungi</taxon>
        <taxon>Dikarya</taxon>
        <taxon>Basidiomycota</taxon>
        <taxon>Agaricomycotina</taxon>
        <taxon>Agaricomycetes</taxon>
        <taxon>Agaricomycetidae</taxon>
        <taxon>Agaricales</taxon>
        <taxon>Marasmiineae</taxon>
        <taxon>Marasmiaceae</taxon>
        <taxon>Marasmius</taxon>
    </lineage>
</organism>
<dbReference type="Proteomes" id="UP001437256">
    <property type="component" value="Unassembled WGS sequence"/>
</dbReference>
<keyword evidence="3" id="KW-1185">Reference proteome</keyword>
<accession>A0ABR3A6C9</accession>
<reference evidence="2 3" key="1">
    <citation type="submission" date="2024-05" db="EMBL/GenBank/DDBJ databases">
        <title>A draft genome resource for the thread blight pathogen Marasmius tenuissimus strain MS-2.</title>
        <authorList>
            <person name="Yulfo-Soto G.E."/>
            <person name="Baruah I.K."/>
            <person name="Amoako-Attah I."/>
            <person name="Bukari Y."/>
            <person name="Meinhardt L.W."/>
            <person name="Bailey B.A."/>
            <person name="Cohen S.P."/>
        </authorList>
    </citation>
    <scope>NUCLEOTIDE SEQUENCE [LARGE SCALE GENOMIC DNA]</scope>
    <source>
        <strain evidence="2 3">MS-2</strain>
    </source>
</reference>
<feature type="compositionally biased region" description="Basic residues" evidence="1">
    <location>
        <begin position="13"/>
        <end position="22"/>
    </location>
</feature>
<sequence length="316" mass="36450">MPRSTEPSDPPHRSNHSKKASTRRKEADHEETDAAQARAEKQRQKQQRKIQQAQQEKERELVHQGGDSDEVKKLKDQNSALIEQRDAANRKFQELQEKVSHGNKDNTDYNPEDYKRPSRLSSTSIKEIRRLLGLGDLSDETQNNRWNEIRACIRDQLRCAHIDPAKSLKKTDSKRIGRYYAAVEEYEPALKRFELSWPIEYVVWEFSSNYKGHKGRKRRRLQADADINCPSDNELRSPSHCPQLSDRQPDHNHNGEDSNETNSSEDNEDNEDDSDSTSEESNSSEGDSSDEDDDVEQHVSNATSMKRKRGECFGEV</sequence>
<evidence type="ECO:0000313" key="3">
    <source>
        <dbReference type="Proteomes" id="UP001437256"/>
    </source>
</evidence>
<comment type="caution">
    <text evidence="2">The sequence shown here is derived from an EMBL/GenBank/DDBJ whole genome shotgun (WGS) entry which is preliminary data.</text>
</comment>
<feature type="compositionally biased region" description="Basic and acidic residues" evidence="1">
    <location>
        <begin position="83"/>
        <end position="116"/>
    </location>
</feature>
<gene>
    <name evidence="2" type="ORF">AAF712_003204</name>
</gene>
<feature type="compositionally biased region" description="Basic and acidic residues" evidence="1">
    <location>
        <begin position="247"/>
        <end position="256"/>
    </location>
</feature>
<protein>
    <submittedName>
        <fullName evidence="2">Uncharacterized protein</fullName>
    </submittedName>
</protein>
<feature type="region of interest" description="Disordered" evidence="1">
    <location>
        <begin position="1"/>
        <end position="120"/>
    </location>
</feature>
<name>A0ABR3A6C9_9AGAR</name>
<evidence type="ECO:0000256" key="1">
    <source>
        <dbReference type="SAM" id="MobiDB-lite"/>
    </source>
</evidence>
<feature type="region of interest" description="Disordered" evidence="1">
    <location>
        <begin position="228"/>
        <end position="316"/>
    </location>
</feature>
<feature type="compositionally biased region" description="Acidic residues" evidence="1">
    <location>
        <begin position="257"/>
        <end position="278"/>
    </location>
</feature>
<evidence type="ECO:0000313" key="2">
    <source>
        <dbReference type="EMBL" id="KAL0069546.1"/>
    </source>
</evidence>
<proteinExistence type="predicted"/>